<dbReference type="Proteomes" id="UP000244248">
    <property type="component" value="Unassembled WGS sequence"/>
</dbReference>
<evidence type="ECO:0000256" key="1">
    <source>
        <dbReference type="ARBA" id="ARBA00022741"/>
    </source>
</evidence>
<accession>A0A2T5MJH5</accession>
<keyword evidence="4" id="KW-0808">Transferase</keyword>
<dbReference type="PANTHER" id="PTHR33540:SF1">
    <property type="entry name" value="N-ACETYLMURAMATE_N-ACETYLGLUCOSAMINE KINASE"/>
    <property type="match status" value="1"/>
</dbReference>
<dbReference type="GO" id="GO:0016740">
    <property type="term" value="F:transferase activity"/>
    <property type="evidence" value="ECO:0007669"/>
    <property type="project" value="UniProtKB-KW"/>
</dbReference>
<dbReference type="RefSeq" id="WP_107938443.1">
    <property type="nucleotide sequence ID" value="NZ_QANS01000001.1"/>
</dbReference>
<evidence type="ECO:0000259" key="3">
    <source>
        <dbReference type="Pfam" id="PF01636"/>
    </source>
</evidence>
<keyword evidence="1" id="KW-0547">Nucleotide-binding</keyword>
<keyword evidence="2" id="KW-0067">ATP-binding</keyword>
<reference evidence="4 5" key="1">
    <citation type="submission" date="2018-04" db="EMBL/GenBank/DDBJ databases">
        <title>Novel species isolated from glacier.</title>
        <authorList>
            <person name="Liu Q."/>
            <person name="Xin Y.-H."/>
        </authorList>
    </citation>
    <scope>NUCLEOTIDE SEQUENCE [LARGE SCALE GENOMIC DNA]</scope>
    <source>
        <strain evidence="4 5">GT1R17</strain>
    </source>
</reference>
<dbReference type="InterPro" id="IPR002575">
    <property type="entry name" value="Aminoglycoside_PTrfase"/>
</dbReference>
<organism evidence="4 5">
    <name type="scientific">Stenotrophobium rhamnosiphilum</name>
    <dbReference type="NCBI Taxonomy" id="2029166"/>
    <lineage>
        <taxon>Bacteria</taxon>
        <taxon>Pseudomonadati</taxon>
        <taxon>Pseudomonadota</taxon>
        <taxon>Gammaproteobacteria</taxon>
        <taxon>Nevskiales</taxon>
        <taxon>Nevskiaceae</taxon>
        <taxon>Stenotrophobium</taxon>
    </lineage>
</organism>
<dbReference type="EMBL" id="QANS01000001">
    <property type="protein sequence ID" value="PTU32736.1"/>
    <property type="molecule type" value="Genomic_DNA"/>
</dbReference>
<dbReference type="Gene3D" id="3.90.1200.10">
    <property type="match status" value="1"/>
</dbReference>
<dbReference type="OrthoDB" id="9809275at2"/>
<evidence type="ECO:0000256" key="2">
    <source>
        <dbReference type="ARBA" id="ARBA00022840"/>
    </source>
</evidence>
<dbReference type="Pfam" id="PF01636">
    <property type="entry name" value="APH"/>
    <property type="match status" value="1"/>
</dbReference>
<dbReference type="GO" id="GO:0005524">
    <property type="term" value="F:ATP binding"/>
    <property type="evidence" value="ECO:0007669"/>
    <property type="project" value="UniProtKB-KW"/>
</dbReference>
<dbReference type="PANTHER" id="PTHR33540">
    <property type="entry name" value="TRNA THREONYLCARBAMOYLADENOSINE BIOSYNTHESIS PROTEIN TSAE"/>
    <property type="match status" value="1"/>
</dbReference>
<evidence type="ECO:0000313" key="4">
    <source>
        <dbReference type="EMBL" id="PTU32736.1"/>
    </source>
</evidence>
<dbReference type="SUPFAM" id="SSF56112">
    <property type="entry name" value="Protein kinase-like (PK-like)"/>
    <property type="match status" value="1"/>
</dbReference>
<feature type="domain" description="Aminoglycoside phosphotransferase" evidence="3">
    <location>
        <begin position="30"/>
        <end position="249"/>
    </location>
</feature>
<dbReference type="Gene3D" id="3.30.200.20">
    <property type="entry name" value="Phosphorylase Kinase, domain 1"/>
    <property type="match status" value="1"/>
</dbReference>
<protein>
    <submittedName>
        <fullName evidence="4">Aminoglycoside phosphotransferase</fullName>
    </submittedName>
</protein>
<sequence>MTIASFANDPRAQSAYDWASAQLGRQDLDIAPASADASFRRYFRLSAAGQSWVLMDAPPDKENCEPFIHIAGLVRDAKLNGPIVHAQDLKQGFLLLSDLGTQTYLHVINEANADELFAPAITALIHWQLSSKPDELPPYDEALLRRELSLFPDWYVAKHLQRSLTPAQAALLRDAEDVLVARALAQAKVYVHRDYMPRNLMISTPNPGILDFQDAVFGPITYDVASLFKDAFLSWPEQRVRVWVKQYWTEARAAGLPLSDDFESFFRDFELMGVQRHLKVLGIFARINYRDGKPHYLADTPRFIRYVREVAARHPELAGLVQLFDELELNS</sequence>
<gene>
    <name evidence="4" type="ORF">CJD38_01010</name>
</gene>
<dbReference type="InterPro" id="IPR011009">
    <property type="entry name" value="Kinase-like_dom_sf"/>
</dbReference>
<comment type="caution">
    <text evidence="4">The sequence shown here is derived from an EMBL/GenBank/DDBJ whole genome shotgun (WGS) entry which is preliminary data.</text>
</comment>
<name>A0A2T5MJH5_9GAMM</name>
<proteinExistence type="predicted"/>
<keyword evidence="5" id="KW-1185">Reference proteome</keyword>
<dbReference type="AlphaFoldDB" id="A0A2T5MJH5"/>
<evidence type="ECO:0000313" key="5">
    <source>
        <dbReference type="Proteomes" id="UP000244248"/>
    </source>
</evidence>